<name>R7ZUF1_9BACT</name>
<dbReference type="Proteomes" id="UP000013909">
    <property type="component" value="Unassembled WGS sequence"/>
</dbReference>
<comment type="caution">
    <text evidence="1">The sequence shown here is derived from an EMBL/GenBank/DDBJ whole genome shotgun (WGS) entry which is preliminary data.</text>
</comment>
<organism evidence="1 2">
    <name type="scientific">Lunatimonas lonarensis</name>
    <dbReference type="NCBI Taxonomy" id="1232681"/>
    <lineage>
        <taxon>Bacteria</taxon>
        <taxon>Pseudomonadati</taxon>
        <taxon>Bacteroidota</taxon>
        <taxon>Cytophagia</taxon>
        <taxon>Cytophagales</taxon>
        <taxon>Cyclobacteriaceae</taxon>
    </lineage>
</organism>
<accession>R7ZUF1</accession>
<protein>
    <submittedName>
        <fullName evidence="1">Uncharacterized protein</fullName>
    </submittedName>
</protein>
<reference evidence="1 2" key="1">
    <citation type="submission" date="2013-02" db="EMBL/GenBank/DDBJ databases">
        <title>A novel strain isolated from Lonar lake, Maharashtra, India.</title>
        <authorList>
            <person name="Singh A."/>
        </authorList>
    </citation>
    <scope>NUCLEOTIDE SEQUENCE [LARGE SCALE GENOMIC DNA]</scope>
    <source>
        <strain evidence="1 2">AK24</strain>
    </source>
</reference>
<proteinExistence type="predicted"/>
<evidence type="ECO:0000313" key="1">
    <source>
        <dbReference type="EMBL" id="EON77702.1"/>
    </source>
</evidence>
<gene>
    <name evidence="1" type="ORF">ADIS_1921</name>
</gene>
<keyword evidence="2" id="KW-1185">Reference proteome</keyword>
<sequence length="40" mass="4581">MELSPFFCFNGLPILFIRRPCLEGNGFILANPAKNKQLDR</sequence>
<dbReference type="STRING" id="1232681.ADIS_1921"/>
<dbReference type="EMBL" id="AQHR01000050">
    <property type="protein sequence ID" value="EON77702.1"/>
    <property type="molecule type" value="Genomic_DNA"/>
</dbReference>
<dbReference type="AlphaFoldDB" id="R7ZUF1"/>
<evidence type="ECO:0000313" key="2">
    <source>
        <dbReference type="Proteomes" id="UP000013909"/>
    </source>
</evidence>